<evidence type="ECO:0000256" key="2">
    <source>
        <dbReference type="ARBA" id="ARBA00022723"/>
    </source>
</evidence>
<dbReference type="SUPFAM" id="SSF51316">
    <property type="entry name" value="Mss4-like"/>
    <property type="match status" value="1"/>
</dbReference>
<comment type="similarity">
    <text evidence="1">Belongs to the Gfa family.</text>
</comment>
<keyword evidence="2" id="KW-0479">Metal-binding</keyword>
<gene>
    <name evidence="6" type="ORF">H3Z74_11305</name>
</gene>
<evidence type="ECO:0000259" key="5">
    <source>
        <dbReference type="PROSITE" id="PS51891"/>
    </source>
</evidence>
<dbReference type="PANTHER" id="PTHR33337:SF40">
    <property type="entry name" value="CENP-V_GFA DOMAIN-CONTAINING PROTEIN-RELATED"/>
    <property type="match status" value="1"/>
</dbReference>
<name>A0A7H0LPQ8_9SPHN</name>
<dbReference type="PANTHER" id="PTHR33337">
    <property type="entry name" value="GFA DOMAIN-CONTAINING PROTEIN"/>
    <property type="match status" value="1"/>
</dbReference>
<keyword evidence="3" id="KW-0862">Zinc</keyword>
<dbReference type="PROSITE" id="PS51891">
    <property type="entry name" value="CENP_V_GFA"/>
    <property type="match status" value="1"/>
</dbReference>
<protein>
    <submittedName>
        <fullName evidence="6">GFA family protein</fullName>
    </submittedName>
</protein>
<feature type="domain" description="CENP-V/GFA" evidence="5">
    <location>
        <begin position="8"/>
        <end position="108"/>
    </location>
</feature>
<evidence type="ECO:0000313" key="7">
    <source>
        <dbReference type="Proteomes" id="UP000516148"/>
    </source>
</evidence>
<sequence>MTDPTLPMIGGCRCDRLRFTITRPPLFTAVCHCTGCQKMSGSAFSTTVCVPGDGFAVTRGEAVIGGLHGDQAKHHHCDWCKSWVFTRIEPDMGFVNVRATMLDDPSWFVPFVETYTDEALPWAKTQARHSFATFRAMEQYQPIVADYAAATRIT</sequence>
<evidence type="ECO:0000313" key="6">
    <source>
        <dbReference type="EMBL" id="QNQ11661.1"/>
    </source>
</evidence>
<evidence type="ECO:0000256" key="3">
    <source>
        <dbReference type="ARBA" id="ARBA00022833"/>
    </source>
</evidence>
<reference evidence="6 7" key="1">
    <citation type="submission" date="2020-09" db="EMBL/GenBank/DDBJ databases">
        <title>Sphingomonas sp., a new species isolated from pork steak.</title>
        <authorList>
            <person name="Heidler von Heilborn D."/>
        </authorList>
    </citation>
    <scope>NUCLEOTIDE SEQUENCE [LARGE SCALE GENOMIC DNA]</scope>
    <source>
        <strain evidence="7">S8-3T</strain>
    </source>
</reference>
<dbReference type="RefSeq" id="WP_187763966.1">
    <property type="nucleotide sequence ID" value="NZ_CP061038.1"/>
</dbReference>
<dbReference type="KEGG" id="spap:H3Z74_11305"/>
<proteinExistence type="inferred from homology"/>
<dbReference type="GO" id="GO:0046872">
    <property type="term" value="F:metal ion binding"/>
    <property type="evidence" value="ECO:0007669"/>
    <property type="project" value="UniProtKB-KW"/>
</dbReference>
<keyword evidence="7" id="KW-1185">Reference proteome</keyword>
<dbReference type="Proteomes" id="UP000516148">
    <property type="component" value="Chromosome"/>
</dbReference>
<evidence type="ECO:0000256" key="1">
    <source>
        <dbReference type="ARBA" id="ARBA00005495"/>
    </source>
</evidence>
<evidence type="ECO:0000256" key="4">
    <source>
        <dbReference type="ARBA" id="ARBA00023239"/>
    </source>
</evidence>
<dbReference type="EMBL" id="CP061038">
    <property type="protein sequence ID" value="QNQ11661.1"/>
    <property type="molecule type" value="Genomic_DNA"/>
</dbReference>
<dbReference type="InterPro" id="IPR011057">
    <property type="entry name" value="Mss4-like_sf"/>
</dbReference>
<dbReference type="AlphaFoldDB" id="A0A7H0LPQ8"/>
<accession>A0A7H0LPQ8</accession>
<dbReference type="InterPro" id="IPR006913">
    <property type="entry name" value="CENP-V/GFA"/>
</dbReference>
<organism evidence="6 7">
    <name type="scientific">Sphingomonas alpina</name>
    <dbReference type="NCBI Taxonomy" id="653931"/>
    <lineage>
        <taxon>Bacteria</taxon>
        <taxon>Pseudomonadati</taxon>
        <taxon>Pseudomonadota</taxon>
        <taxon>Alphaproteobacteria</taxon>
        <taxon>Sphingomonadales</taxon>
        <taxon>Sphingomonadaceae</taxon>
        <taxon>Sphingomonas</taxon>
    </lineage>
</organism>
<dbReference type="Pfam" id="PF04828">
    <property type="entry name" value="GFA"/>
    <property type="match status" value="1"/>
</dbReference>
<keyword evidence="4" id="KW-0456">Lyase</keyword>
<dbReference type="GO" id="GO:0016846">
    <property type="term" value="F:carbon-sulfur lyase activity"/>
    <property type="evidence" value="ECO:0007669"/>
    <property type="project" value="InterPro"/>
</dbReference>
<dbReference type="Gene3D" id="3.90.1590.10">
    <property type="entry name" value="glutathione-dependent formaldehyde- activating enzyme (gfa)"/>
    <property type="match status" value="1"/>
</dbReference>